<dbReference type="OrthoDB" id="9802471at2"/>
<comment type="subcellular location">
    <subcellularLocation>
        <location evidence="7">Cell membrane</location>
        <topology evidence="7">Peripheral membrane protein</topology>
    </subcellularLocation>
    <subcellularLocation>
        <location evidence="1">Membrane</location>
    </subcellularLocation>
</comment>
<keyword evidence="9" id="KW-1185">Reference proteome</keyword>
<evidence type="ECO:0000256" key="3">
    <source>
        <dbReference type="ARBA" id="ARBA00022781"/>
    </source>
</evidence>
<comment type="function">
    <text evidence="7">F(1)F(0) ATP synthase produces ATP from ADP in the presence of a proton or sodium gradient. F-type ATPases consist of two structural domains, F(1) containing the extramembraneous catalytic core and F(0) containing the membrane proton channel, linked together by a central stalk and a peripheral stalk. During catalysis, ATP synthesis in the catalytic domain of F(1) is coupled via a rotary mechanism of the central stalk subunits to proton translocation.</text>
</comment>
<organism evidence="8 9">
    <name type="scientific">Polaribacter gangjinensis</name>
    <dbReference type="NCBI Taxonomy" id="574710"/>
    <lineage>
        <taxon>Bacteria</taxon>
        <taxon>Pseudomonadati</taxon>
        <taxon>Bacteroidota</taxon>
        <taxon>Flavobacteriia</taxon>
        <taxon>Flavobacteriales</taxon>
        <taxon>Flavobacteriaceae</taxon>
    </lineage>
</organism>
<dbReference type="Proteomes" id="UP000237608">
    <property type="component" value="Unassembled WGS sequence"/>
</dbReference>
<dbReference type="InterPro" id="IPR026015">
    <property type="entry name" value="ATP_synth_OSCP/delta_N_sf"/>
</dbReference>
<keyword evidence="7" id="KW-1003">Cell membrane</keyword>
<name>A0A2S7WCV6_9FLAO</name>
<evidence type="ECO:0000313" key="9">
    <source>
        <dbReference type="Proteomes" id="UP000237608"/>
    </source>
</evidence>
<evidence type="ECO:0000256" key="4">
    <source>
        <dbReference type="ARBA" id="ARBA00023065"/>
    </source>
</evidence>
<dbReference type="InterPro" id="IPR000711">
    <property type="entry name" value="ATPase_OSCP/dsu"/>
</dbReference>
<evidence type="ECO:0000256" key="1">
    <source>
        <dbReference type="ARBA" id="ARBA00004370"/>
    </source>
</evidence>
<dbReference type="Gene3D" id="1.10.520.20">
    <property type="entry name" value="N-terminal domain of the delta subunit of the F1F0-ATP synthase"/>
    <property type="match status" value="1"/>
</dbReference>
<dbReference type="GO" id="GO:0005886">
    <property type="term" value="C:plasma membrane"/>
    <property type="evidence" value="ECO:0007669"/>
    <property type="project" value="UniProtKB-SubCell"/>
</dbReference>
<keyword evidence="2 7" id="KW-0813">Transport</keyword>
<evidence type="ECO:0000256" key="6">
    <source>
        <dbReference type="ARBA" id="ARBA00023310"/>
    </source>
</evidence>
<comment type="similarity">
    <text evidence="7">Belongs to the ATPase delta chain family.</text>
</comment>
<dbReference type="NCBIfam" id="TIGR01145">
    <property type="entry name" value="ATP_synt_delta"/>
    <property type="match status" value="1"/>
</dbReference>
<keyword evidence="5 7" id="KW-0472">Membrane</keyword>
<keyword evidence="3 7" id="KW-0375">Hydrogen ion transport</keyword>
<protein>
    <recommendedName>
        <fullName evidence="7">ATP synthase subunit delta</fullName>
    </recommendedName>
    <alternativeName>
        <fullName evidence="7">ATP synthase F(1) sector subunit delta</fullName>
    </alternativeName>
    <alternativeName>
        <fullName evidence="7">F-type ATPase subunit delta</fullName>
        <shortName evidence="7">F-ATPase subunit delta</shortName>
    </alternativeName>
</protein>
<evidence type="ECO:0000313" key="8">
    <source>
        <dbReference type="EMBL" id="PQJ75458.1"/>
    </source>
</evidence>
<keyword evidence="7" id="KW-0139">CF(1)</keyword>
<dbReference type="RefSeq" id="WP_105046600.1">
    <property type="nucleotide sequence ID" value="NZ_CP150662.1"/>
</dbReference>
<dbReference type="GO" id="GO:0046933">
    <property type="term" value="F:proton-transporting ATP synthase activity, rotational mechanism"/>
    <property type="evidence" value="ECO:0007669"/>
    <property type="project" value="UniProtKB-UniRule"/>
</dbReference>
<proteinExistence type="inferred from homology"/>
<reference evidence="8 9" key="1">
    <citation type="submission" date="2016-12" db="EMBL/GenBank/DDBJ databases">
        <title>Trade-off between light-utilization and light-protection in marine flavobacteria.</title>
        <authorList>
            <person name="Kumagai Y."/>
            <person name="Yoshizawa S."/>
            <person name="Kogure K."/>
            <person name="Iwasaki W."/>
        </authorList>
    </citation>
    <scope>NUCLEOTIDE SEQUENCE [LARGE SCALE GENOMIC DNA]</scope>
    <source>
        <strain evidence="8 9">KCTC 22729</strain>
    </source>
</reference>
<gene>
    <name evidence="7" type="primary">atpH</name>
    <name evidence="8" type="ORF">BTO13_09535</name>
</gene>
<keyword evidence="6 7" id="KW-0066">ATP synthesis</keyword>
<dbReference type="PANTHER" id="PTHR11910">
    <property type="entry name" value="ATP SYNTHASE DELTA CHAIN"/>
    <property type="match status" value="1"/>
</dbReference>
<dbReference type="AlphaFoldDB" id="A0A2S7WCV6"/>
<keyword evidence="4 7" id="KW-0406">Ion transport</keyword>
<dbReference type="Pfam" id="PF00213">
    <property type="entry name" value="OSCP"/>
    <property type="match status" value="1"/>
</dbReference>
<evidence type="ECO:0000256" key="5">
    <source>
        <dbReference type="ARBA" id="ARBA00023136"/>
    </source>
</evidence>
<dbReference type="HAMAP" id="MF_01416">
    <property type="entry name" value="ATP_synth_delta_bact"/>
    <property type="match status" value="1"/>
</dbReference>
<dbReference type="SUPFAM" id="SSF47928">
    <property type="entry name" value="N-terminal domain of the delta subunit of the F1F0-ATP synthase"/>
    <property type="match status" value="1"/>
</dbReference>
<comment type="caution">
    <text evidence="8">The sequence shown here is derived from an EMBL/GenBank/DDBJ whole genome shotgun (WGS) entry which is preliminary data.</text>
</comment>
<sequence length="185" mass="20850">MKDSRAALRYAKAILDLAKDSKIESKVNEDMLLVASTIVENHDLEVMLKSPIIKAKAKQNVLNTLFENKVNELTLGVFHLLVDNKRLDILYPVAKQYTIIYDYLKSIEIAKVTTAVPISKELEDQVLAKILKLTGHEASIENHVNPAILGGFILRVGDLQYDASISNHLNKLKKEFDNSHYIPKI</sequence>
<dbReference type="EMBL" id="MSCL01000001">
    <property type="protein sequence ID" value="PQJ75458.1"/>
    <property type="molecule type" value="Genomic_DNA"/>
</dbReference>
<evidence type="ECO:0000256" key="2">
    <source>
        <dbReference type="ARBA" id="ARBA00022448"/>
    </source>
</evidence>
<accession>A0A2S7WCV6</accession>
<evidence type="ECO:0000256" key="7">
    <source>
        <dbReference type="HAMAP-Rule" id="MF_01416"/>
    </source>
</evidence>
<dbReference type="GO" id="GO:0045259">
    <property type="term" value="C:proton-transporting ATP synthase complex"/>
    <property type="evidence" value="ECO:0007669"/>
    <property type="project" value="UniProtKB-KW"/>
</dbReference>
<comment type="function">
    <text evidence="7">This protein is part of the stalk that links CF(0) to CF(1). It either transmits conformational changes from CF(0) to CF(1) or is implicated in proton conduction.</text>
</comment>
<dbReference type="PRINTS" id="PR00125">
    <property type="entry name" value="ATPASEDELTA"/>
</dbReference>